<dbReference type="InterPro" id="IPR002877">
    <property type="entry name" value="RNA_MeTrfase_FtsJ_dom"/>
</dbReference>
<dbReference type="GO" id="GO:0003723">
    <property type="term" value="F:RNA binding"/>
    <property type="evidence" value="ECO:0007669"/>
    <property type="project" value="UniProtKB-KW"/>
</dbReference>
<dbReference type="Gene3D" id="3.40.50.150">
    <property type="entry name" value="Vaccinia Virus protein VP39"/>
    <property type="match status" value="1"/>
</dbReference>
<protein>
    <recommendedName>
        <fullName evidence="3">RNA-binding S4 domain-containing protein</fullName>
    </recommendedName>
</protein>
<organism evidence="4">
    <name type="scientific">marine metagenome</name>
    <dbReference type="NCBI Taxonomy" id="408172"/>
    <lineage>
        <taxon>unclassified sequences</taxon>
        <taxon>metagenomes</taxon>
        <taxon>ecological metagenomes</taxon>
    </lineage>
</organism>
<dbReference type="Pfam" id="PF01479">
    <property type="entry name" value="S4"/>
    <property type="match status" value="1"/>
</dbReference>
<dbReference type="GO" id="GO:0032259">
    <property type="term" value="P:methylation"/>
    <property type="evidence" value="ECO:0007669"/>
    <property type="project" value="InterPro"/>
</dbReference>
<gene>
    <name evidence="4" type="ORF">METZ01_LOCUS255505</name>
</gene>
<dbReference type="CDD" id="cd00165">
    <property type="entry name" value="S4"/>
    <property type="match status" value="1"/>
</dbReference>
<dbReference type="PANTHER" id="PTHR32319:SF0">
    <property type="entry name" value="BACTERIAL HEMOLYSIN-LIKE PROTEIN"/>
    <property type="match status" value="1"/>
</dbReference>
<dbReference type="InterPro" id="IPR029063">
    <property type="entry name" value="SAM-dependent_MTases_sf"/>
</dbReference>
<dbReference type="SMART" id="SM00363">
    <property type="entry name" value="S4"/>
    <property type="match status" value="1"/>
</dbReference>
<evidence type="ECO:0000256" key="1">
    <source>
        <dbReference type="ARBA" id="ARBA00022884"/>
    </source>
</evidence>
<dbReference type="InterPro" id="IPR002942">
    <property type="entry name" value="S4_RNA-bd"/>
</dbReference>
<dbReference type="InterPro" id="IPR047048">
    <property type="entry name" value="TlyA"/>
</dbReference>
<feature type="domain" description="RNA-binding S4" evidence="3">
    <location>
        <begin position="3"/>
        <end position="69"/>
    </location>
</feature>
<proteinExistence type="inferred from homology"/>
<evidence type="ECO:0000259" key="3">
    <source>
        <dbReference type="SMART" id="SM00363"/>
    </source>
</evidence>
<dbReference type="GO" id="GO:0008168">
    <property type="term" value="F:methyltransferase activity"/>
    <property type="evidence" value="ECO:0007669"/>
    <property type="project" value="InterPro"/>
</dbReference>
<dbReference type="EMBL" id="UINC01069345">
    <property type="protein sequence ID" value="SVC02651.1"/>
    <property type="molecule type" value="Genomic_DNA"/>
</dbReference>
<comment type="similarity">
    <text evidence="2">Belongs to the TlyA family.</text>
</comment>
<dbReference type="PIRSF" id="PIRSF005578">
    <property type="entry name" value="TlyA"/>
    <property type="match status" value="1"/>
</dbReference>
<dbReference type="InterPro" id="IPR036986">
    <property type="entry name" value="S4_RNA-bd_sf"/>
</dbReference>
<dbReference type="SUPFAM" id="SSF55174">
    <property type="entry name" value="Alpha-L RNA-binding motif"/>
    <property type="match status" value="1"/>
</dbReference>
<reference evidence="4" key="1">
    <citation type="submission" date="2018-05" db="EMBL/GenBank/DDBJ databases">
        <authorList>
            <person name="Lanie J.A."/>
            <person name="Ng W.-L."/>
            <person name="Kazmierczak K.M."/>
            <person name="Andrzejewski T.M."/>
            <person name="Davidsen T.M."/>
            <person name="Wayne K.J."/>
            <person name="Tettelin H."/>
            <person name="Glass J.I."/>
            <person name="Rusch D."/>
            <person name="Podicherti R."/>
            <person name="Tsui H.-C.T."/>
            <person name="Winkler M.E."/>
        </authorList>
    </citation>
    <scope>NUCLEOTIDE SEQUENCE</scope>
</reference>
<name>A0A382IVM6_9ZZZZ</name>
<dbReference type="Gene3D" id="3.10.290.10">
    <property type="entry name" value="RNA-binding S4 domain"/>
    <property type="match status" value="1"/>
</dbReference>
<dbReference type="NCBIfam" id="TIGR00478">
    <property type="entry name" value="tly"/>
    <property type="match status" value="1"/>
</dbReference>
<dbReference type="PANTHER" id="PTHR32319">
    <property type="entry name" value="BACTERIAL HEMOLYSIN-LIKE PROTEIN"/>
    <property type="match status" value="1"/>
</dbReference>
<keyword evidence="1" id="KW-0694">RNA-binding</keyword>
<evidence type="ECO:0000313" key="4">
    <source>
        <dbReference type="EMBL" id="SVC02651.1"/>
    </source>
</evidence>
<dbReference type="Pfam" id="PF01728">
    <property type="entry name" value="FtsJ"/>
    <property type="match status" value="1"/>
</dbReference>
<dbReference type="AlphaFoldDB" id="A0A382IVM6"/>
<evidence type="ECO:0000256" key="2">
    <source>
        <dbReference type="ARBA" id="ARBA00029460"/>
    </source>
</evidence>
<accession>A0A382IVM6</accession>
<dbReference type="InterPro" id="IPR004538">
    <property type="entry name" value="Hemolysin_A/TlyA"/>
</dbReference>
<sequence>MKKRVDLLLVDKNIVESRTKAKAMIMAGQISINGKKVLKSGETYEENVNIISTNLHPQWVSRGALKLYHAIQYFNIETSNSICLDLGASTGGFTEVLLSKKVKKIYAVDVGSNQLHEKLKNDPRIVNLSKTNARYLNEDIIPDIIDIIVCDVSFISMKKVIQPSLQFLDKENGAVIGLIKPQFESNKSEIKRQGVIIDPAIHKRICNEYKEWFTFTCNMKVQGIITSPLKGPKGNVEFFIYAKK</sequence>
<dbReference type="PROSITE" id="PS50889">
    <property type="entry name" value="S4"/>
    <property type="match status" value="1"/>
</dbReference>
<dbReference type="CDD" id="cd02440">
    <property type="entry name" value="AdoMet_MTases"/>
    <property type="match status" value="1"/>
</dbReference>
<dbReference type="SUPFAM" id="SSF53335">
    <property type="entry name" value="S-adenosyl-L-methionine-dependent methyltransferases"/>
    <property type="match status" value="1"/>
</dbReference>